<protein>
    <recommendedName>
        <fullName evidence="14">Selenoprotein S</fullName>
    </recommendedName>
</protein>
<keyword evidence="7" id="KW-0712">Selenocysteine</keyword>
<dbReference type="Gene3D" id="6.10.250.2950">
    <property type="match status" value="1"/>
</dbReference>
<reference evidence="12" key="3">
    <citation type="submission" date="2025-09" db="UniProtKB">
        <authorList>
            <consortium name="Ensembl"/>
        </authorList>
    </citation>
    <scope>IDENTIFICATION</scope>
</reference>
<evidence type="ECO:0000256" key="1">
    <source>
        <dbReference type="ARBA" id="ARBA00004389"/>
    </source>
</evidence>
<dbReference type="GeneID" id="113174916"/>
<evidence type="ECO:0000313" key="12">
    <source>
        <dbReference type="Ensembl" id="ENSATEP00000071555.1"/>
    </source>
</evidence>
<evidence type="ECO:0000256" key="7">
    <source>
        <dbReference type="ARBA" id="ARBA00022933"/>
    </source>
</evidence>
<name>A0A7N6C448_ANATE</name>
<organism evidence="12 13">
    <name type="scientific">Anabas testudineus</name>
    <name type="common">Climbing perch</name>
    <name type="synonym">Anthias testudineus</name>
    <dbReference type="NCBI Taxonomy" id="64144"/>
    <lineage>
        <taxon>Eukaryota</taxon>
        <taxon>Metazoa</taxon>
        <taxon>Chordata</taxon>
        <taxon>Craniata</taxon>
        <taxon>Vertebrata</taxon>
        <taxon>Euteleostomi</taxon>
        <taxon>Actinopterygii</taxon>
        <taxon>Neopterygii</taxon>
        <taxon>Teleostei</taxon>
        <taxon>Neoteleostei</taxon>
        <taxon>Acanthomorphata</taxon>
        <taxon>Anabantaria</taxon>
        <taxon>Anabantiformes</taxon>
        <taxon>Anabantoidei</taxon>
        <taxon>Anabantidae</taxon>
        <taxon>Anabas</taxon>
    </lineage>
</organism>
<comment type="similarity">
    <text evidence="3">Belongs to the selenoprotein S family.</text>
</comment>
<dbReference type="InterPro" id="IPR009703">
    <property type="entry name" value="Selenoprotein_S"/>
</dbReference>
<feature type="region of interest" description="Disordered" evidence="10">
    <location>
        <begin position="109"/>
        <end position="191"/>
    </location>
</feature>
<evidence type="ECO:0008006" key="14">
    <source>
        <dbReference type="Google" id="ProtNLM"/>
    </source>
</evidence>
<dbReference type="RefSeq" id="XP_026234908.1">
    <property type="nucleotide sequence ID" value="XM_026379123.1"/>
</dbReference>
<evidence type="ECO:0000256" key="3">
    <source>
        <dbReference type="ARBA" id="ARBA00011034"/>
    </source>
</evidence>
<dbReference type="PANTHER" id="PTHR28621">
    <property type="entry name" value="SELENOPROTEIN S"/>
    <property type="match status" value="1"/>
</dbReference>
<proteinExistence type="inferred from homology"/>
<dbReference type="Pfam" id="PF06936">
    <property type="entry name" value="Selenoprotein_S"/>
    <property type="match status" value="1"/>
</dbReference>
<dbReference type="GO" id="GO:0030968">
    <property type="term" value="P:endoplasmic reticulum unfolded protein response"/>
    <property type="evidence" value="ECO:0007669"/>
    <property type="project" value="TreeGrafter"/>
</dbReference>
<keyword evidence="13" id="KW-1185">Reference proteome</keyword>
<feature type="compositionally biased region" description="Basic and acidic residues" evidence="10">
    <location>
        <begin position="155"/>
        <end position="166"/>
    </location>
</feature>
<keyword evidence="4" id="KW-0963">Cytoplasm</keyword>
<feature type="region of interest" description="Disordered" evidence="10">
    <location>
        <begin position="1"/>
        <end position="25"/>
    </location>
</feature>
<dbReference type="GO" id="GO:0030970">
    <property type="term" value="P:retrograde protein transport, ER to cytosol"/>
    <property type="evidence" value="ECO:0007669"/>
    <property type="project" value="TreeGrafter"/>
</dbReference>
<evidence type="ECO:0000256" key="5">
    <source>
        <dbReference type="ARBA" id="ARBA00022692"/>
    </source>
</evidence>
<keyword evidence="5 11" id="KW-0812">Transmembrane</keyword>
<dbReference type="GeneTree" id="ENSGT00940000166109"/>
<sequence length="191" mass="21335">MDDVKIPDVDEGGVPDQVRRAPQENQDVSSFSEFAEELLSQYGWYLLVLTVLVYLLIQYLSKRRSSQSTAPKIMQDASSVARRQEAMEAARRKMQEELDVKAAAFKEKMKQQEEEKGRQKIEVWDTMQQGKSYKGGSKLSQTAEETSSSTTVLKPKTDKKPLRSADYHPLSGQGGGSCSWRPGRRGPSSGG</sequence>
<feature type="compositionally biased region" description="Low complexity" evidence="10">
    <location>
        <begin position="140"/>
        <end position="151"/>
    </location>
</feature>
<feature type="compositionally biased region" description="Low complexity" evidence="10">
    <location>
        <begin position="178"/>
        <end position="191"/>
    </location>
</feature>
<dbReference type="OMA" id="KIAMWEN"/>
<keyword evidence="8 11" id="KW-1133">Transmembrane helix</keyword>
<dbReference type="Proteomes" id="UP000265040">
    <property type="component" value="Chromosome 3"/>
</dbReference>
<dbReference type="InParanoid" id="A0A7N6C448"/>
<reference evidence="12" key="2">
    <citation type="submission" date="2025-08" db="UniProtKB">
        <authorList>
            <consortium name="Ensembl"/>
        </authorList>
    </citation>
    <scope>IDENTIFICATION</scope>
</reference>
<dbReference type="PANTHER" id="PTHR28621:SF1">
    <property type="entry name" value="SELENOPROTEIN S"/>
    <property type="match status" value="1"/>
</dbReference>
<dbReference type="GO" id="GO:0036502">
    <property type="term" value="C:Derlin-1-VIMP complex"/>
    <property type="evidence" value="ECO:0007669"/>
    <property type="project" value="TreeGrafter"/>
</dbReference>
<evidence type="ECO:0000256" key="8">
    <source>
        <dbReference type="ARBA" id="ARBA00022989"/>
    </source>
</evidence>
<dbReference type="FunCoup" id="A0A7N6C448">
    <property type="interactions" value="628"/>
</dbReference>
<evidence type="ECO:0000256" key="11">
    <source>
        <dbReference type="SAM" id="Phobius"/>
    </source>
</evidence>
<feature type="transmembrane region" description="Helical" evidence="11">
    <location>
        <begin position="42"/>
        <end position="60"/>
    </location>
</feature>
<accession>A0A7N6C448</accession>
<keyword evidence="9 11" id="KW-0472">Membrane</keyword>
<dbReference type="GO" id="GO:0036513">
    <property type="term" value="C:Derlin-1 retrotranslocation complex"/>
    <property type="evidence" value="ECO:0007669"/>
    <property type="project" value="TreeGrafter"/>
</dbReference>
<comment type="subcellular location">
    <subcellularLocation>
        <location evidence="2">Cytoplasm</location>
    </subcellularLocation>
    <subcellularLocation>
        <location evidence="1">Endoplasmic reticulum membrane</location>
        <topology evidence="1">Single-pass membrane protein</topology>
    </subcellularLocation>
</comment>
<dbReference type="AlphaFoldDB" id="A0A7N6C448"/>
<reference evidence="12" key="1">
    <citation type="submission" date="2021-04" db="EMBL/GenBank/DDBJ databases">
        <authorList>
            <consortium name="Wellcome Sanger Institute Data Sharing"/>
        </authorList>
    </citation>
    <scope>NUCLEOTIDE SEQUENCE [LARGE SCALE GENOMIC DNA]</scope>
</reference>
<evidence type="ECO:0000256" key="4">
    <source>
        <dbReference type="ARBA" id="ARBA00022490"/>
    </source>
</evidence>
<evidence type="ECO:0000256" key="9">
    <source>
        <dbReference type="ARBA" id="ARBA00023136"/>
    </source>
</evidence>
<evidence type="ECO:0000256" key="6">
    <source>
        <dbReference type="ARBA" id="ARBA00022824"/>
    </source>
</evidence>
<evidence type="ECO:0000313" key="13">
    <source>
        <dbReference type="Proteomes" id="UP000265040"/>
    </source>
</evidence>
<keyword evidence="6" id="KW-0256">Endoplasmic reticulum</keyword>
<evidence type="ECO:0000256" key="10">
    <source>
        <dbReference type="SAM" id="MobiDB-lite"/>
    </source>
</evidence>
<feature type="compositionally biased region" description="Basic and acidic residues" evidence="10">
    <location>
        <begin position="109"/>
        <end position="123"/>
    </location>
</feature>
<evidence type="ECO:0000256" key="2">
    <source>
        <dbReference type="ARBA" id="ARBA00004496"/>
    </source>
</evidence>
<dbReference type="Ensembl" id="ENSATET00000050283.2">
    <property type="protein sequence ID" value="ENSATEP00000071555.1"/>
    <property type="gene ID" value="ENSATEG00000025885.2"/>
</dbReference>
<gene>
    <name evidence="12" type="primary">SELENOS</name>
</gene>